<dbReference type="PANTHER" id="PTHR38043">
    <property type="entry name" value="PROTEIN HEMX"/>
    <property type="match status" value="1"/>
</dbReference>
<proteinExistence type="predicted"/>
<dbReference type="Pfam" id="PF04375">
    <property type="entry name" value="HemX"/>
    <property type="match status" value="1"/>
</dbReference>
<feature type="transmembrane region" description="Helical" evidence="3">
    <location>
        <begin position="39"/>
        <end position="63"/>
    </location>
</feature>
<keyword evidence="3" id="KW-0812">Transmembrane</keyword>
<keyword evidence="4" id="KW-0808">Transferase</keyword>
<dbReference type="EMBL" id="CP119078">
    <property type="protein sequence ID" value="WED42506.1"/>
    <property type="molecule type" value="Genomic_DNA"/>
</dbReference>
<keyword evidence="1" id="KW-0175">Coiled coil</keyword>
<dbReference type="PANTHER" id="PTHR38043:SF1">
    <property type="entry name" value="PROTEIN HEMX"/>
    <property type="match status" value="1"/>
</dbReference>
<dbReference type="InterPro" id="IPR007470">
    <property type="entry name" value="HemX"/>
</dbReference>
<protein>
    <submittedName>
        <fullName evidence="4">Uroporphyrinogen-III C-methyltransferase</fullName>
        <ecNumber evidence="4">2.1.1.107</ecNumber>
    </submittedName>
</protein>
<gene>
    <name evidence="4" type="ORF">PXX05_11350</name>
</gene>
<feature type="coiled-coil region" evidence="1">
    <location>
        <begin position="87"/>
        <end position="128"/>
    </location>
</feature>
<name>A0ABY8AQK6_9GAMM</name>
<accession>A0ABY8AQK6</accession>
<dbReference type="Proteomes" id="UP001222087">
    <property type="component" value="Chromosome"/>
</dbReference>
<feature type="compositionally biased region" description="Polar residues" evidence="2">
    <location>
        <begin position="1"/>
        <end position="11"/>
    </location>
</feature>
<keyword evidence="3" id="KW-1133">Transmembrane helix</keyword>
<evidence type="ECO:0000313" key="5">
    <source>
        <dbReference type="Proteomes" id="UP001222087"/>
    </source>
</evidence>
<feature type="region of interest" description="Disordered" evidence="2">
    <location>
        <begin position="223"/>
        <end position="242"/>
    </location>
</feature>
<reference evidence="4 5" key="1">
    <citation type="submission" date="2023-02" db="EMBL/GenBank/DDBJ databases">
        <title>Genome Sequence of L. cardiaca H63T.</title>
        <authorList>
            <person name="Lopez A.E."/>
            <person name="Cianciotto N.P."/>
        </authorList>
    </citation>
    <scope>NUCLEOTIDE SEQUENCE [LARGE SCALE GENOMIC DNA]</scope>
    <source>
        <strain evidence="4 5">H63</strain>
    </source>
</reference>
<feature type="region of interest" description="Disordered" evidence="2">
    <location>
        <begin position="1"/>
        <end position="24"/>
    </location>
</feature>
<evidence type="ECO:0000256" key="3">
    <source>
        <dbReference type="SAM" id="Phobius"/>
    </source>
</evidence>
<keyword evidence="4" id="KW-0489">Methyltransferase</keyword>
<dbReference type="GO" id="GO:0032259">
    <property type="term" value="P:methylation"/>
    <property type="evidence" value="ECO:0007669"/>
    <property type="project" value="UniProtKB-KW"/>
</dbReference>
<keyword evidence="5" id="KW-1185">Reference proteome</keyword>
<evidence type="ECO:0000256" key="1">
    <source>
        <dbReference type="SAM" id="Coils"/>
    </source>
</evidence>
<dbReference type="GO" id="GO:0004851">
    <property type="term" value="F:uroporphyrin-III C-methyltransferase activity"/>
    <property type="evidence" value="ECO:0007669"/>
    <property type="project" value="UniProtKB-EC"/>
</dbReference>
<dbReference type="RefSeq" id="WP_275088328.1">
    <property type="nucleotide sequence ID" value="NZ_CP119078.1"/>
</dbReference>
<dbReference type="EC" id="2.1.1.107" evidence="4"/>
<organism evidence="4 5">
    <name type="scientific">Legionella cardiaca</name>
    <dbReference type="NCBI Taxonomy" id="1071983"/>
    <lineage>
        <taxon>Bacteria</taxon>
        <taxon>Pseudomonadati</taxon>
        <taxon>Pseudomonadota</taxon>
        <taxon>Gammaproteobacteria</taxon>
        <taxon>Legionellales</taxon>
        <taxon>Legionellaceae</taxon>
        <taxon>Legionella</taxon>
    </lineage>
</organism>
<keyword evidence="3" id="KW-0472">Membrane</keyword>
<evidence type="ECO:0000256" key="2">
    <source>
        <dbReference type="SAM" id="MobiDB-lite"/>
    </source>
</evidence>
<sequence>MANNNDVQTKKSPSKPIPEDTLTSSKPAKTKLAAATPSLVFLILSVLALVIAVIALICGAYALKANQQLANRTGQATETLNTEFDILKKQQLQAQSLETSVQTLKEDHAQLQEHLKSLDKELQTAMQQRLYQKQDWILLKARYYLELAQINAHWSNDKQTTIALLQQADLLLGTLSEQAVFAIRQAIAQEITQLQALPKVDVAGLLSQLDAAQTNLVSLPLKHPVPGAKNKTSSEKSASPWREQLRESINSLGKLIVVRRHDENVEPLLSPIQQAMMQEAIRMNLQEAQWAILQNNSTVYQMALTQAIKTIKRAFEINAASTQALIKQLQNLLKQKINIEKPMIEKALPLLNQLIDSKNLQPSTAGSTQGDHSQ</sequence>
<evidence type="ECO:0000313" key="4">
    <source>
        <dbReference type="EMBL" id="WED42506.1"/>
    </source>
</evidence>